<dbReference type="EMBL" id="BAABDO010000060">
    <property type="protein sequence ID" value="GAA4146127.1"/>
    <property type="molecule type" value="Genomic_DNA"/>
</dbReference>
<organism evidence="2 3">
    <name type="scientific">Actinomadura keratinilytica</name>
    <dbReference type="NCBI Taxonomy" id="547461"/>
    <lineage>
        <taxon>Bacteria</taxon>
        <taxon>Bacillati</taxon>
        <taxon>Actinomycetota</taxon>
        <taxon>Actinomycetes</taxon>
        <taxon>Streptosporangiales</taxon>
        <taxon>Thermomonosporaceae</taxon>
        <taxon>Actinomadura</taxon>
    </lineage>
</organism>
<evidence type="ECO:0000256" key="1">
    <source>
        <dbReference type="SAM" id="MobiDB-lite"/>
    </source>
</evidence>
<proteinExistence type="predicted"/>
<evidence type="ECO:0000313" key="2">
    <source>
        <dbReference type="EMBL" id="GAA4146127.1"/>
    </source>
</evidence>
<sequence>MVNGVTQSTRGSLEPSSAYPAHTTRLSLPSVAPIACCICTWGGPLLRSPSDEPLHAPAVAAVSTAAAAAAASRRSGRRGRAPCLGRAAVGRSAWSRGWSAGAGDAGRLPWGPGGWLT</sequence>
<comment type="caution">
    <text evidence="2">The sequence shown here is derived from an EMBL/GenBank/DDBJ whole genome shotgun (WGS) entry which is preliminary data.</text>
</comment>
<protein>
    <submittedName>
        <fullName evidence="2">Uncharacterized protein</fullName>
    </submittedName>
</protein>
<name>A0ABP7Z2N7_9ACTN</name>
<gene>
    <name evidence="2" type="ORF">GCM10022416_38360</name>
</gene>
<dbReference type="Proteomes" id="UP001500266">
    <property type="component" value="Unassembled WGS sequence"/>
</dbReference>
<feature type="compositionally biased region" description="Polar residues" evidence="1">
    <location>
        <begin position="1"/>
        <end position="15"/>
    </location>
</feature>
<feature type="region of interest" description="Disordered" evidence="1">
    <location>
        <begin position="1"/>
        <end position="20"/>
    </location>
</feature>
<evidence type="ECO:0000313" key="3">
    <source>
        <dbReference type="Proteomes" id="UP001500266"/>
    </source>
</evidence>
<keyword evidence="3" id="KW-1185">Reference proteome</keyword>
<reference evidence="3" key="1">
    <citation type="journal article" date="2019" name="Int. J. Syst. Evol. Microbiol.">
        <title>The Global Catalogue of Microorganisms (GCM) 10K type strain sequencing project: providing services to taxonomists for standard genome sequencing and annotation.</title>
        <authorList>
            <consortium name="The Broad Institute Genomics Platform"/>
            <consortium name="The Broad Institute Genome Sequencing Center for Infectious Disease"/>
            <person name="Wu L."/>
            <person name="Ma J."/>
        </authorList>
    </citation>
    <scope>NUCLEOTIDE SEQUENCE [LARGE SCALE GENOMIC DNA]</scope>
    <source>
        <strain evidence="3">JCM 17316</strain>
    </source>
</reference>
<accession>A0ABP7Z2N7</accession>